<evidence type="ECO:0000313" key="1">
    <source>
        <dbReference type="EMBL" id="EJF91644.1"/>
    </source>
</evidence>
<gene>
    <name evidence="1" type="ORF">ME5_00023</name>
</gene>
<comment type="caution">
    <text evidence="1">The sequence shown here is derived from an EMBL/GenBank/DDBJ whole genome shotgun (WGS) entry which is preliminary data.</text>
</comment>
<dbReference type="PATRIC" id="fig|1094558.3.peg.23"/>
<reference evidence="1 2" key="1">
    <citation type="submission" date="2012-03" db="EMBL/GenBank/DDBJ databases">
        <title>The Genome Sequence of Bartonella tamiae Th239.</title>
        <authorList>
            <consortium name="The Broad Institute Genome Sequencing Platform"/>
            <consortium name="The Broad Institute Genome Sequencing Center for Infectious Disease"/>
            <person name="Feldgarden M."/>
            <person name="Kirby J."/>
            <person name="Kosoy M."/>
            <person name="Birtles R."/>
            <person name="Probert W.S."/>
            <person name="Chiaraviglio L."/>
            <person name="Young S.K."/>
            <person name="Zeng Q."/>
            <person name="Gargeya S."/>
            <person name="Fitzgerald M."/>
            <person name="Haas B."/>
            <person name="Abouelleil A."/>
            <person name="Alvarado L."/>
            <person name="Arachchi H.M."/>
            <person name="Berlin A."/>
            <person name="Chapman S.B."/>
            <person name="Gearin G."/>
            <person name="Goldberg J."/>
            <person name="Griggs A."/>
            <person name="Gujja S."/>
            <person name="Hansen M."/>
            <person name="Heiman D."/>
            <person name="Howarth C."/>
            <person name="Larimer J."/>
            <person name="Lui A."/>
            <person name="MacDonald P.J.P."/>
            <person name="McCowen C."/>
            <person name="Montmayeur A."/>
            <person name="Murphy C."/>
            <person name="Neiman D."/>
            <person name="Pearson M."/>
            <person name="Priest M."/>
            <person name="Roberts A."/>
            <person name="Saif S."/>
            <person name="Shea T."/>
            <person name="Sisk P."/>
            <person name="Stolte C."/>
            <person name="Sykes S."/>
            <person name="Wortman J."/>
            <person name="Nusbaum C."/>
            <person name="Birren B."/>
        </authorList>
    </citation>
    <scope>NUCLEOTIDE SEQUENCE [LARGE SCALE GENOMIC DNA]</scope>
    <source>
        <strain evidence="1 2">Th239</strain>
    </source>
</reference>
<organism evidence="1 2">
    <name type="scientific">Bartonella tamiae Th239</name>
    <dbReference type="NCBI Taxonomy" id="1094558"/>
    <lineage>
        <taxon>Bacteria</taxon>
        <taxon>Pseudomonadati</taxon>
        <taxon>Pseudomonadota</taxon>
        <taxon>Alphaproteobacteria</taxon>
        <taxon>Hyphomicrobiales</taxon>
        <taxon>Bartonellaceae</taxon>
        <taxon>Bartonella</taxon>
    </lineage>
</organism>
<protein>
    <submittedName>
        <fullName evidence="1">Uncharacterized protein</fullName>
    </submittedName>
</protein>
<evidence type="ECO:0000313" key="2">
    <source>
        <dbReference type="Proteomes" id="UP000008952"/>
    </source>
</evidence>
<proteinExistence type="predicted"/>
<dbReference type="EMBL" id="AIMB01000001">
    <property type="protein sequence ID" value="EJF91644.1"/>
    <property type="molecule type" value="Genomic_DNA"/>
</dbReference>
<dbReference type="eggNOG" id="ENOG5033AUY">
    <property type="taxonomic scope" value="Bacteria"/>
</dbReference>
<accession>J0R7D1</accession>
<keyword evidence="2" id="KW-1185">Reference proteome</keyword>
<dbReference type="OrthoDB" id="6631788at2"/>
<dbReference type="Proteomes" id="UP000008952">
    <property type="component" value="Unassembled WGS sequence"/>
</dbReference>
<sequence length="67" mass="7506">MNVNSTGEVWRIVPSQPHFLVSSEGRIMVAPYYASMPHGGKRQYGGEPHFGVWSKTEGRKVFSKVVL</sequence>
<dbReference type="HOGENOM" id="CLU_2803776_0_0_5"/>
<dbReference type="STRING" id="1094558.ME5_00023"/>
<dbReference type="AlphaFoldDB" id="J0R7D1"/>
<name>J0R7D1_9HYPH</name>